<dbReference type="EMBL" id="KB312319">
    <property type="protein sequence ID" value="ELT87432.1"/>
    <property type="molecule type" value="Genomic_DNA"/>
</dbReference>
<evidence type="ECO:0000313" key="2">
    <source>
        <dbReference type="EMBL" id="ELT87432.1"/>
    </source>
</evidence>
<dbReference type="Proteomes" id="UP000014760">
    <property type="component" value="Unassembled WGS sequence"/>
</dbReference>
<feature type="region of interest" description="Disordered" evidence="1">
    <location>
        <begin position="381"/>
        <end position="414"/>
    </location>
</feature>
<feature type="compositionally biased region" description="Low complexity" evidence="1">
    <location>
        <begin position="264"/>
        <end position="276"/>
    </location>
</feature>
<feature type="region of interest" description="Disordered" evidence="1">
    <location>
        <begin position="256"/>
        <end position="276"/>
    </location>
</feature>
<evidence type="ECO:0000256" key="1">
    <source>
        <dbReference type="SAM" id="MobiDB-lite"/>
    </source>
</evidence>
<accession>R7T3Q2</accession>
<dbReference type="EMBL" id="AMQN01015886">
    <property type="status" value="NOT_ANNOTATED_CDS"/>
    <property type="molecule type" value="Genomic_DNA"/>
</dbReference>
<dbReference type="AlphaFoldDB" id="R7T3Q2"/>
<keyword evidence="4" id="KW-1185">Reference proteome</keyword>
<sequence>MRDDSKIHHIMADAMFRPRKQFCQFSRHRRHMLPEMDPKSDQPFHHKARMHLRHMLNHHTSSNNHSHVDNGKPRKNVSFGRVTEVTKDEIETDMASVCAESDSESSRDLNSEAEEDDAIFFTAATEDDLEGQLDDVFIEPTAVEVSLPWKRNTGRTPIPSSNKHTLPDDSHPLTGEAPSWVENASYTTASAVPLPHTVAGDELPEDVPHELPLPWKHTDESVCIDMEDGAQLAHVPLAVQETQVVTPSDTRCTAEEILPPPWPSSTSPPSVPSPSHSAVVEEVSHIPPPPWRQSSVCSPSMSYDLEIYSMKPQASCQSFLMSEAESKHSEHLPSHHIIECTKARHAGDIEMDDLLPSKDPSMSDTMDRVTSWVLKLNEGEHLSPWNGETEDPVTDEHNNVDEASSVCDDATTKL</sequence>
<reference evidence="4" key="1">
    <citation type="submission" date="2012-12" db="EMBL/GenBank/DDBJ databases">
        <authorList>
            <person name="Hellsten U."/>
            <person name="Grimwood J."/>
            <person name="Chapman J.A."/>
            <person name="Shapiro H."/>
            <person name="Aerts A."/>
            <person name="Otillar R.P."/>
            <person name="Terry A.Y."/>
            <person name="Boore J.L."/>
            <person name="Simakov O."/>
            <person name="Marletaz F."/>
            <person name="Cho S.-J."/>
            <person name="Edsinger-Gonzales E."/>
            <person name="Havlak P."/>
            <person name="Kuo D.-H."/>
            <person name="Larsson T."/>
            <person name="Lv J."/>
            <person name="Arendt D."/>
            <person name="Savage R."/>
            <person name="Osoegawa K."/>
            <person name="de Jong P."/>
            <person name="Lindberg D.R."/>
            <person name="Seaver E.C."/>
            <person name="Weisblat D.A."/>
            <person name="Putnam N.H."/>
            <person name="Grigoriev I.V."/>
            <person name="Rokhsar D.S."/>
        </authorList>
    </citation>
    <scope>NUCLEOTIDE SEQUENCE</scope>
    <source>
        <strain evidence="4">I ESC-2004</strain>
    </source>
</reference>
<evidence type="ECO:0000313" key="4">
    <source>
        <dbReference type="Proteomes" id="UP000014760"/>
    </source>
</evidence>
<dbReference type="EnsemblMetazoa" id="CapteT190001">
    <property type="protein sequence ID" value="CapteP190001"/>
    <property type="gene ID" value="CapteG190001"/>
</dbReference>
<name>R7T3Q2_CAPTE</name>
<reference evidence="3" key="3">
    <citation type="submission" date="2015-06" db="UniProtKB">
        <authorList>
            <consortium name="EnsemblMetazoa"/>
        </authorList>
    </citation>
    <scope>IDENTIFICATION</scope>
</reference>
<proteinExistence type="predicted"/>
<reference evidence="2 4" key="2">
    <citation type="journal article" date="2013" name="Nature">
        <title>Insights into bilaterian evolution from three spiralian genomes.</title>
        <authorList>
            <person name="Simakov O."/>
            <person name="Marletaz F."/>
            <person name="Cho S.J."/>
            <person name="Edsinger-Gonzales E."/>
            <person name="Havlak P."/>
            <person name="Hellsten U."/>
            <person name="Kuo D.H."/>
            <person name="Larsson T."/>
            <person name="Lv J."/>
            <person name="Arendt D."/>
            <person name="Savage R."/>
            <person name="Osoegawa K."/>
            <person name="de Jong P."/>
            <person name="Grimwood J."/>
            <person name="Chapman J.A."/>
            <person name="Shapiro H."/>
            <person name="Aerts A."/>
            <person name="Otillar R.P."/>
            <person name="Terry A.Y."/>
            <person name="Boore J.L."/>
            <person name="Grigoriev I.V."/>
            <person name="Lindberg D.R."/>
            <person name="Seaver E.C."/>
            <person name="Weisblat D.A."/>
            <person name="Putnam N.H."/>
            <person name="Rokhsar D.S."/>
        </authorList>
    </citation>
    <scope>NUCLEOTIDE SEQUENCE</scope>
    <source>
        <strain evidence="2 4">I ESC-2004</strain>
    </source>
</reference>
<feature type="region of interest" description="Disordered" evidence="1">
    <location>
        <begin position="93"/>
        <end position="113"/>
    </location>
</feature>
<organism evidence="2">
    <name type="scientific">Capitella teleta</name>
    <name type="common">Polychaete worm</name>
    <dbReference type="NCBI Taxonomy" id="283909"/>
    <lineage>
        <taxon>Eukaryota</taxon>
        <taxon>Metazoa</taxon>
        <taxon>Spiralia</taxon>
        <taxon>Lophotrochozoa</taxon>
        <taxon>Annelida</taxon>
        <taxon>Polychaeta</taxon>
        <taxon>Sedentaria</taxon>
        <taxon>Scolecida</taxon>
        <taxon>Capitellidae</taxon>
        <taxon>Capitella</taxon>
    </lineage>
</organism>
<feature type="region of interest" description="Disordered" evidence="1">
    <location>
        <begin position="151"/>
        <end position="170"/>
    </location>
</feature>
<gene>
    <name evidence="2" type="ORF">CAPTEDRAFT_190001</name>
</gene>
<evidence type="ECO:0000313" key="3">
    <source>
        <dbReference type="EnsemblMetazoa" id="CapteP190001"/>
    </source>
</evidence>
<feature type="compositionally biased region" description="Polar residues" evidence="1">
    <location>
        <begin position="154"/>
        <end position="164"/>
    </location>
</feature>
<protein>
    <submittedName>
        <fullName evidence="2 3">Uncharacterized protein</fullName>
    </submittedName>
</protein>
<dbReference type="OrthoDB" id="10678650at2759"/>
<dbReference type="HOGENOM" id="CLU_664398_0_0_1"/>